<name>A0ABR2UG36_9PEZI</name>
<comment type="caution">
    <text evidence="2">The sequence shown here is derived from an EMBL/GenBank/DDBJ whole genome shotgun (WGS) entry which is preliminary data.</text>
</comment>
<proteinExistence type="predicted"/>
<reference evidence="2 3" key="1">
    <citation type="journal article" date="2024" name="J. Plant Pathol.">
        <title>Sequence and assembly of the genome of Seiridium unicorne, isolate CBS 538.82, causal agent of cypress canker disease.</title>
        <authorList>
            <person name="Scali E."/>
            <person name="Rocca G.D."/>
            <person name="Danti R."/>
            <person name="Garbelotto M."/>
            <person name="Barberini S."/>
            <person name="Baroncelli R."/>
            <person name="Emiliani G."/>
        </authorList>
    </citation>
    <scope>NUCLEOTIDE SEQUENCE [LARGE SCALE GENOMIC DNA]</scope>
    <source>
        <strain evidence="2 3">BM-138-508</strain>
    </source>
</reference>
<feature type="compositionally biased region" description="Polar residues" evidence="1">
    <location>
        <begin position="11"/>
        <end position="25"/>
    </location>
</feature>
<evidence type="ECO:0000313" key="3">
    <source>
        <dbReference type="Proteomes" id="UP001408356"/>
    </source>
</evidence>
<evidence type="ECO:0000313" key="2">
    <source>
        <dbReference type="EMBL" id="KAK9413587.1"/>
    </source>
</evidence>
<feature type="region of interest" description="Disordered" evidence="1">
    <location>
        <begin position="1"/>
        <end position="29"/>
    </location>
</feature>
<organism evidence="2 3">
    <name type="scientific">Seiridium unicorne</name>
    <dbReference type="NCBI Taxonomy" id="138068"/>
    <lineage>
        <taxon>Eukaryota</taxon>
        <taxon>Fungi</taxon>
        <taxon>Dikarya</taxon>
        <taxon>Ascomycota</taxon>
        <taxon>Pezizomycotina</taxon>
        <taxon>Sordariomycetes</taxon>
        <taxon>Xylariomycetidae</taxon>
        <taxon>Amphisphaeriales</taxon>
        <taxon>Sporocadaceae</taxon>
        <taxon>Seiridium</taxon>
    </lineage>
</organism>
<feature type="region of interest" description="Disordered" evidence="1">
    <location>
        <begin position="78"/>
        <end position="113"/>
    </location>
</feature>
<accession>A0ABR2UG36</accession>
<sequence length="113" mass="12605">MNPRTDDDQADWQSDSEGQPLSNYITPEGGFVASRNAHYPYSPSADDLPVQLYTVPYEEGLLQPFAFEEVPSFGLQNGNLDVSHPIQPFDNTPRDFEGSMHPMGQHIHTSTPL</sequence>
<gene>
    <name evidence="2" type="ORF">SUNI508_11796</name>
</gene>
<evidence type="ECO:0000256" key="1">
    <source>
        <dbReference type="SAM" id="MobiDB-lite"/>
    </source>
</evidence>
<dbReference type="EMBL" id="JARVKF010000437">
    <property type="protein sequence ID" value="KAK9413587.1"/>
    <property type="molecule type" value="Genomic_DNA"/>
</dbReference>
<protein>
    <submittedName>
        <fullName evidence="2">Uncharacterized protein</fullName>
    </submittedName>
</protein>
<keyword evidence="3" id="KW-1185">Reference proteome</keyword>
<dbReference type="Proteomes" id="UP001408356">
    <property type="component" value="Unassembled WGS sequence"/>
</dbReference>